<keyword evidence="10" id="KW-1185">Reference proteome</keyword>
<dbReference type="AlphaFoldDB" id="A0A316F1G3"/>
<feature type="domain" description="Four-carbon acid sugar kinase N-terminal" evidence="7">
    <location>
        <begin position="20"/>
        <end position="246"/>
    </location>
</feature>
<dbReference type="InterPro" id="IPR037051">
    <property type="entry name" value="4-carb_acid_sugar_kinase_N_sf"/>
</dbReference>
<feature type="domain" description="Four-carbon acid sugar kinase nucleotide binding" evidence="8">
    <location>
        <begin position="271"/>
        <end position="422"/>
    </location>
</feature>
<evidence type="ECO:0000256" key="4">
    <source>
        <dbReference type="ARBA" id="ARBA00022777"/>
    </source>
</evidence>
<organism evidence="9 10">
    <name type="scientific">Cupriavidus plantarum</name>
    <dbReference type="NCBI Taxonomy" id="942865"/>
    <lineage>
        <taxon>Bacteria</taxon>
        <taxon>Pseudomonadati</taxon>
        <taxon>Pseudomonadota</taxon>
        <taxon>Betaproteobacteria</taxon>
        <taxon>Burkholderiales</taxon>
        <taxon>Burkholderiaceae</taxon>
        <taxon>Cupriavidus</taxon>
    </lineage>
</organism>
<accession>A0A316F1G3</accession>
<evidence type="ECO:0000313" key="9">
    <source>
        <dbReference type="EMBL" id="PWK38132.1"/>
    </source>
</evidence>
<gene>
    <name evidence="9" type="ORF">C7419_1012023</name>
</gene>
<evidence type="ECO:0000256" key="2">
    <source>
        <dbReference type="ARBA" id="ARBA00022679"/>
    </source>
</evidence>
<evidence type="ECO:0000259" key="7">
    <source>
        <dbReference type="Pfam" id="PF07005"/>
    </source>
</evidence>
<dbReference type="Pfam" id="PF17042">
    <property type="entry name" value="NBD_C"/>
    <property type="match status" value="1"/>
</dbReference>
<evidence type="ECO:0000313" key="10">
    <source>
        <dbReference type="Proteomes" id="UP000245754"/>
    </source>
</evidence>
<dbReference type="Gene3D" id="3.40.980.20">
    <property type="entry name" value="Four-carbon acid sugar kinase, nucleotide binding domain"/>
    <property type="match status" value="1"/>
</dbReference>
<keyword evidence="3" id="KW-0547">Nucleotide-binding</keyword>
<dbReference type="Gene3D" id="3.40.50.10840">
    <property type="entry name" value="Putative sugar-binding, N-terminal domain"/>
    <property type="match status" value="1"/>
</dbReference>
<dbReference type="GO" id="GO:0005524">
    <property type="term" value="F:ATP binding"/>
    <property type="evidence" value="ECO:0007669"/>
    <property type="project" value="UniProtKB-KW"/>
</dbReference>
<dbReference type="Proteomes" id="UP000245754">
    <property type="component" value="Unassembled WGS sequence"/>
</dbReference>
<comment type="caution">
    <text evidence="9">The sequence shown here is derived from an EMBL/GenBank/DDBJ whole genome shotgun (WGS) entry which is preliminary data.</text>
</comment>
<dbReference type="Pfam" id="PF07005">
    <property type="entry name" value="SBD_N"/>
    <property type="match status" value="1"/>
</dbReference>
<proteinExistence type="inferred from homology"/>
<keyword evidence="5" id="KW-0067">ATP-binding</keyword>
<evidence type="ECO:0000256" key="1">
    <source>
        <dbReference type="ARBA" id="ARBA00005715"/>
    </source>
</evidence>
<dbReference type="EMBL" id="QGGT01000001">
    <property type="protein sequence ID" value="PWK38132.1"/>
    <property type="molecule type" value="Genomic_DNA"/>
</dbReference>
<keyword evidence="2" id="KW-0808">Transferase</keyword>
<reference evidence="9 10" key="1">
    <citation type="submission" date="2018-05" db="EMBL/GenBank/DDBJ databases">
        <title>Genomic Encyclopedia of Type Strains, Phase IV (KMG-V): Genome sequencing to study the core and pangenomes of soil and plant-associated prokaryotes.</title>
        <authorList>
            <person name="Whitman W."/>
        </authorList>
    </citation>
    <scope>NUCLEOTIDE SEQUENCE [LARGE SCALE GENOMIC DNA]</scope>
    <source>
        <strain evidence="9 10">SLV-132</strain>
    </source>
</reference>
<comment type="similarity">
    <text evidence="1">Belongs to the four-carbon acid sugar kinase family.</text>
</comment>
<protein>
    <submittedName>
        <fullName evidence="9">Uncharacterized protein YgbK (DUF1537 family)</fullName>
    </submittedName>
</protein>
<keyword evidence="6" id="KW-0119">Carbohydrate metabolism</keyword>
<dbReference type="GO" id="GO:0016301">
    <property type="term" value="F:kinase activity"/>
    <property type="evidence" value="ECO:0007669"/>
    <property type="project" value="UniProtKB-KW"/>
</dbReference>
<name>A0A316F1G3_9BURK</name>
<dbReference type="SUPFAM" id="SSF142764">
    <property type="entry name" value="YgbK-like"/>
    <property type="match status" value="1"/>
</dbReference>
<dbReference type="InterPro" id="IPR010737">
    <property type="entry name" value="4-carb_acid_sugar_kinase_N"/>
</dbReference>
<evidence type="ECO:0000256" key="5">
    <source>
        <dbReference type="ARBA" id="ARBA00022840"/>
    </source>
</evidence>
<evidence type="ECO:0000259" key="8">
    <source>
        <dbReference type="Pfam" id="PF17042"/>
    </source>
</evidence>
<evidence type="ECO:0000256" key="3">
    <source>
        <dbReference type="ARBA" id="ARBA00022741"/>
    </source>
</evidence>
<keyword evidence="4" id="KW-0418">Kinase</keyword>
<dbReference type="InterPro" id="IPR031475">
    <property type="entry name" value="NBD_C"/>
</dbReference>
<sequence length="432" mass="44106">MSSRMRSSSIGTLPSPGAWLVIADDLSGAADCAIGFAAAGARTMVTLDAKAADDALAGIADADVIAADVDSRRMAPARAAACNVEAWQRLGGARAVQARRLYKKIDSTLRGNWAAETAALLPHAGVAIVAPAFPATGRTTRGGCVFVNGEPLGESDIWRLEGLSGVADMAALLAVHDVRTAVVELDVVRAGDAAVRARIAAFVAEGVRAVVCDAESEADIGVIAAATVSLDTPAFWVGSGGLARALATHGSPAEQGQGSASGIEHRKGPVLALVGSMSGVSGRQAALLRARTGMDHIEIAPQVLRDGSAHASWASIQQDIAGRLQGGRDLLIGIGRDEAFDTAEGPTLSNALAALVLPSFDHVGGLIATGGETARAMLAAAGIATLQLRHEVEPGVPLSRTLERPARHVATKAGAFGTDAALWLAWRAMQAD</sequence>
<evidence type="ECO:0000256" key="6">
    <source>
        <dbReference type="ARBA" id="ARBA00023277"/>
    </source>
</evidence>
<dbReference type="InterPro" id="IPR042213">
    <property type="entry name" value="NBD_C_sf"/>
</dbReference>